<sequence>MKESTTKGDGAFSTAVLHPPPLLWKALHIQIHIHKDSICHRAICSLRSLCIVPYSKLAAKLMNLLSPQQEASIFD</sequence>
<dbReference type="EMBL" id="SRLO01000026">
    <property type="protein sequence ID" value="TNN84545.1"/>
    <property type="molecule type" value="Genomic_DNA"/>
</dbReference>
<accession>A0A4Z2J2G5</accession>
<comment type="caution">
    <text evidence="1">The sequence shown here is derived from an EMBL/GenBank/DDBJ whole genome shotgun (WGS) entry which is preliminary data.</text>
</comment>
<name>A0A4Z2J2G5_9TELE</name>
<dbReference type="Proteomes" id="UP000314294">
    <property type="component" value="Unassembled WGS sequence"/>
</dbReference>
<evidence type="ECO:0000313" key="2">
    <source>
        <dbReference type="Proteomes" id="UP000314294"/>
    </source>
</evidence>
<organism evidence="1 2">
    <name type="scientific">Liparis tanakae</name>
    <name type="common">Tanaka's snailfish</name>
    <dbReference type="NCBI Taxonomy" id="230148"/>
    <lineage>
        <taxon>Eukaryota</taxon>
        <taxon>Metazoa</taxon>
        <taxon>Chordata</taxon>
        <taxon>Craniata</taxon>
        <taxon>Vertebrata</taxon>
        <taxon>Euteleostomi</taxon>
        <taxon>Actinopterygii</taxon>
        <taxon>Neopterygii</taxon>
        <taxon>Teleostei</taxon>
        <taxon>Neoteleostei</taxon>
        <taxon>Acanthomorphata</taxon>
        <taxon>Eupercaria</taxon>
        <taxon>Perciformes</taxon>
        <taxon>Cottioidei</taxon>
        <taxon>Cottales</taxon>
        <taxon>Liparidae</taxon>
        <taxon>Liparis</taxon>
    </lineage>
</organism>
<keyword evidence="2" id="KW-1185">Reference proteome</keyword>
<proteinExistence type="predicted"/>
<gene>
    <name evidence="1" type="ORF">EYF80_005245</name>
</gene>
<evidence type="ECO:0000313" key="1">
    <source>
        <dbReference type="EMBL" id="TNN84545.1"/>
    </source>
</evidence>
<reference evidence="1 2" key="1">
    <citation type="submission" date="2019-03" db="EMBL/GenBank/DDBJ databases">
        <title>First draft genome of Liparis tanakae, snailfish: a comprehensive survey of snailfish specific genes.</title>
        <authorList>
            <person name="Kim W."/>
            <person name="Song I."/>
            <person name="Jeong J.-H."/>
            <person name="Kim D."/>
            <person name="Kim S."/>
            <person name="Ryu S."/>
            <person name="Song J.Y."/>
            <person name="Lee S.K."/>
        </authorList>
    </citation>
    <scope>NUCLEOTIDE SEQUENCE [LARGE SCALE GENOMIC DNA]</scope>
    <source>
        <tissue evidence="1">Muscle</tissue>
    </source>
</reference>
<protein>
    <submittedName>
        <fullName evidence="1">Uncharacterized protein</fullName>
    </submittedName>
</protein>
<dbReference type="AlphaFoldDB" id="A0A4Z2J2G5"/>